<feature type="region of interest" description="Disordered" evidence="1">
    <location>
        <begin position="467"/>
        <end position="517"/>
    </location>
</feature>
<evidence type="ECO:0000313" key="4">
    <source>
        <dbReference type="EMBL" id="CUO48772.1"/>
    </source>
</evidence>
<feature type="signal peptide" evidence="2">
    <location>
        <begin position="1"/>
        <end position="28"/>
    </location>
</feature>
<reference evidence="4 5" key="1">
    <citation type="submission" date="2015-09" db="EMBL/GenBank/DDBJ databases">
        <authorList>
            <consortium name="Pathogen Informatics"/>
        </authorList>
    </citation>
    <scope>NUCLEOTIDE SEQUENCE [LARGE SCALE GENOMIC DNA]</scope>
    <source>
        <strain evidence="4 5">2789STDY5608849</strain>
    </source>
</reference>
<dbReference type="InterPro" id="IPR007391">
    <property type="entry name" value="Vancomycin_resist_VanW"/>
</dbReference>
<feature type="region of interest" description="Disordered" evidence="1">
    <location>
        <begin position="374"/>
        <end position="393"/>
    </location>
</feature>
<dbReference type="EMBL" id="CYYV01000009">
    <property type="protein sequence ID" value="CUO48772.1"/>
    <property type="molecule type" value="Genomic_DNA"/>
</dbReference>
<dbReference type="InterPro" id="IPR022029">
    <property type="entry name" value="YoaR-like_PG-bd"/>
</dbReference>
<dbReference type="Pfam" id="PF12229">
    <property type="entry name" value="PG_binding_4"/>
    <property type="match status" value="1"/>
</dbReference>
<dbReference type="Proteomes" id="UP000095706">
    <property type="component" value="Unassembled WGS sequence"/>
</dbReference>
<dbReference type="RefSeq" id="WP_055227997.1">
    <property type="nucleotide sequence ID" value="NZ_CAXSRP010000019.1"/>
</dbReference>
<feature type="compositionally biased region" description="Basic and acidic residues" evidence="1">
    <location>
        <begin position="499"/>
        <end position="510"/>
    </location>
</feature>
<feature type="domain" description="YoaR-like putative peptidoglycan binding" evidence="3">
    <location>
        <begin position="78"/>
        <end position="187"/>
    </location>
</feature>
<evidence type="ECO:0000256" key="2">
    <source>
        <dbReference type="SAM" id="SignalP"/>
    </source>
</evidence>
<dbReference type="AlphaFoldDB" id="A0A174FEM8"/>
<evidence type="ECO:0000256" key="1">
    <source>
        <dbReference type="SAM" id="MobiDB-lite"/>
    </source>
</evidence>
<feature type="chain" id="PRO_5008021612" evidence="2">
    <location>
        <begin position="29"/>
        <end position="517"/>
    </location>
</feature>
<evidence type="ECO:0000313" key="5">
    <source>
        <dbReference type="Proteomes" id="UP000095706"/>
    </source>
</evidence>
<keyword evidence="2" id="KW-0732">Signal</keyword>
<dbReference type="Pfam" id="PF04294">
    <property type="entry name" value="VanW"/>
    <property type="match status" value="1"/>
</dbReference>
<sequence>MKNSRKMRGLLVMLIAFAFCFLAEPVKADDRTALDGIYVEDISVGGMTEEQITQAVNDKIEQLKPSVINLSAGEQNAQVTAGDLGLSCANPEVAREAVTIGQEGNVLKRFLTQNRLKNGETVTFSLKYTVDGEAARQAVENNTAVLNREATDATLTRENGEFIVNPGQTGCSVNVDESTAKVVNYLTTSWRGGIGGVELVTEETPAGGNPEQLALVKDLLGEGMTEYGNGTSGRKQNVAVGAEKINGTLVQPGEEFSVEAVVVPFDAENGYALAASYEMGKVVDSYGGGICQVSTTLYVAVLKAELEVTERYSHSMIVHYVDPSMDAAIAEGLKDLKFINNTDAPIYIEASADGSTLHFAIYGHETRDPNRTVRYESETTSTEDPTPGLTEDANASFGTIEQTSYGYQGSTARLWKIVNDNGNETKEQVNSSTYRMTSDVYTVGTKTDNAAARAEMQAAIAANDLAKAKEVAAKYSQSSSSSSSSEKKEDSSDDSDSDGTEKTDDSSDTEKTEDDED</sequence>
<protein>
    <submittedName>
        <fullName evidence="4">Uncharacterized vancomycin resistance protein</fullName>
    </submittedName>
</protein>
<accession>A0A174FEM8</accession>
<dbReference type="InterPro" id="IPR052913">
    <property type="entry name" value="Glycopeptide_resist_protein"/>
</dbReference>
<organism evidence="4 5">
    <name type="scientific">Fusicatenibacter saccharivorans</name>
    <dbReference type="NCBI Taxonomy" id="1150298"/>
    <lineage>
        <taxon>Bacteria</taxon>
        <taxon>Bacillati</taxon>
        <taxon>Bacillota</taxon>
        <taxon>Clostridia</taxon>
        <taxon>Lachnospirales</taxon>
        <taxon>Lachnospiraceae</taxon>
        <taxon>Fusicatenibacter</taxon>
    </lineage>
</organism>
<proteinExistence type="predicted"/>
<name>A0A174FEM8_9FIRM</name>
<gene>
    <name evidence="4" type="ORF">ERS852406_02102</name>
</gene>
<evidence type="ECO:0000259" key="3">
    <source>
        <dbReference type="Pfam" id="PF12229"/>
    </source>
</evidence>
<dbReference type="PANTHER" id="PTHR35788">
    <property type="entry name" value="EXPORTED PROTEIN-RELATED"/>
    <property type="match status" value="1"/>
</dbReference>
<dbReference type="PANTHER" id="PTHR35788:SF1">
    <property type="entry name" value="EXPORTED PROTEIN"/>
    <property type="match status" value="1"/>
</dbReference>